<feature type="compositionally biased region" description="Basic and acidic residues" evidence="1">
    <location>
        <begin position="71"/>
        <end position="82"/>
    </location>
</feature>
<evidence type="ECO:0000256" key="1">
    <source>
        <dbReference type="SAM" id="MobiDB-lite"/>
    </source>
</evidence>
<dbReference type="OrthoDB" id="197001at2759"/>
<sequence length="304" mass="34714">MSKLVHLDDNAYESYQKLVNEGPLPPASAPPSFLNGYHKEDPNWEPVKKVPHARVSKDAHEDLFSSGEPGVSRDERKSLERSRKQKMQQSSVTLSFGTTNDYSRSSTMPDHTSHTWLENVKQQNRERYENNMQDLSNLRNPDRFDRQKMAAEQIRSSASRNKHQNLIKSSVSFGEDDVSRYETVATEGMKFKEADPNVHKWRAEAKEKKKMLQSTSKGMKLGEPNRGNMYQTDSEYNLQRTIKKKGYTQYNSKSDQKPSHLRDSVGGLLKGEGVDVPHRGRKTLTPKHAIDSVGSILNQDEDYS</sequence>
<accession>A0A9W7E796</accession>
<proteinExistence type="predicted"/>
<evidence type="ECO:0000313" key="3">
    <source>
        <dbReference type="Proteomes" id="UP001165122"/>
    </source>
</evidence>
<feature type="compositionally biased region" description="Polar residues" evidence="1">
    <location>
        <begin position="87"/>
        <end position="115"/>
    </location>
</feature>
<feature type="region of interest" description="Disordered" evidence="1">
    <location>
        <begin position="21"/>
        <end position="115"/>
    </location>
</feature>
<gene>
    <name evidence="2" type="ORF">TrLO_g11906</name>
</gene>
<organism evidence="2 3">
    <name type="scientific">Triparma laevis f. longispina</name>
    <dbReference type="NCBI Taxonomy" id="1714387"/>
    <lineage>
        <taxon>Eukaryota</taxon>
        <taxon>Sar</taxon>
        <taxon>Stramenopiles</taxon>
        <taxon>Ochrophyta</taxon>
        <taxon>Bolidophyceae</taxon>
        <taxon>Parmales</taxon>
        <taxon>Triparmaceae</taxon>
        <taxon>Triparma</taxon>
    </lineage>
</organism>
<feature type="region of interest" description="Disordered" evidence="1">
    <location>
        <begin position="246"/>
        <end position="287"/>
    </location>
</feature>
<reference evidence="3" key="1">
    <citation type="journal article" date="2023" name="Commun. Biol.">
        <title>Genome analysis of Parmales, the sister group of diatoms, reveals the evolutionary specialization of diatoms from phago-mixotrophs to photoautotrophs.</title>
        <authorList>
            <person name="Ban H."/>
            <person name="Sato S."/>
            <person name="Yoshikawa S."/>
            <person name="Yamada K."/>
            <person name="Nakamura Y."/>
            <person name="Ichinomiya M."/>
            <person name="Sato N."/>
            <person name="Blanc-Mathieu R."/>
            <person name="Endo H."/>
            <person name="Kuwata A."/>
            <person name="Ogata H."/>
        </authorList>
    </citation>
    <scope>NUCLEOTIDE SEQUENCE [LARGE SCALE GENOMIC DNA]</scope>
    <source>
        <strain evidence="3">NIES 3700</strain>
    </source>
</reference>
<dbReference type="AlphaFoldDB" id="A0A9W7E796"/>
<feature type="region of interest" description="Disordered" evidence="1">
    <location>
        <begin position="207"/>
        <end position="231"/>
    </location>
</feature>
<name>A0A9W7E796_9STRA</name>
<evidence type="ECO:0000313" key="2">
    <source>
        <dbReference type="EMBL" id="GMH68597.1"/>
    </source>
</evidence>
<dbReference type="Proteomes" id="UP001165122">
    <property type="component" value="Unassembled WGS sequence"/>
</dbReference>
<dbReference type="EMBL" id="BRXW01000595">
    <property type="protein sequence ID" value="GMH68597.1"/>
    <property type="molecule type" value="Genomic_DNA"/>
</dbReference>
<feature type="compositionally biased region" description="Basic and acidic residues" evidence="1">
    <location>
        <begin position="37"/>
        <end position="48"/>
    </location>
</feature>
<comment type="caution">
    <text evidence="2">The sequence shown here is derived from an EMBL/GenBank/DDBJ whole genome shotgun (WGS) entry which is preliminary data.</text>
</comment>
<feature type="compositionally biased region" description="Basic and acidic residues" evidence="1">
    <location>
        <begin position="254"/>
        <end position="263"/>
    </location>
</feature>
<protein>
    <submittedName>
        <fullName evidence="2">Uncharacterized protein</fullName>
    </submittedName>
</protein>
<keyword evidence="3" id="KW-1185">Reference proteome</keyword>